<dbReference type="Proteomes" id="UP000005408">
    <property type="component" value="Unassembled WGS sequence"/>
</dbReference>
<organism evidence="4 5">
    <name type="scientific">Magallana gigas</name>
    <name type="common">Pacific oyster</name>
    <name type="synonym">Crassostrea gigas</name>
    <dbReference type="NCBI Taxonomy" id="29159"/>
    <lineage>
        <taxon>Eukaryota</taxon>
        <taxon>Metazoa</taxon>
        <taxon>Spiralia</taxon>
        <taxon>Lophotrochozoa</taxon>
        <taxon>Mollusca</taxon>
        <taxon>Bivalvia</taxon>
        <taxon>Autobranchia</taxon>
        <taxon>Pteriomorphia</taxon>
        <taxon>Ostreida</taxon>
        <taxon>Ostreoidea</taxon>
        <taxon>Ostreidae</taxon>
        <taxon>Magallana</taxon>
    </lineage>
</organism>
<keyword evidence="5" id="KW-1185">Reference proteome</keyword>
<dbReference type="GO" id="GO:0004316">
    <property type="term" value="F:3-oxoacyl-[acyl-carrier-protein] reductase (NADPH) activity"/>
    <property type="evidence" value="ECO:0007669"/>
    <property type="project" value="UniProtKB-EC"/>
</dbReference>
<dbReference type="Pfam" id="PF13561">
    <property type="entry name" value="adh_short_C2"/>
    <property type="match status" value="1"/>
</dbReference>
<dbReference type="PANTHER" id="PTHR42879:SF2">
    <property type="entry name" value="3-OXOACYL-[ACYL-CARRIER-PROTEIN] REDUCTASE FABG"/>
    <property type="match status" value="1"/>
</dbReference>
<proteinExistence type="inferred from homology"/>
<dbReference type="EnsemblMetazoa" id="G8075.1">
    <property type="protein sequence ID" value="G8075.1:cds"/>
    <property type="gene ID" value="G8075"/>
</dbReference>
<dbReference type="InterPro" id="IPR002347">
    <property type="entry name" value="SDR_fam"/>
</dbReference>
<dbReference type="PANTHER" id="PTHR42879">
    <property type="entry name" value="3-OXOACYL-(ACYL-CARRIER-PROTEIN) REDUCTASE"/>
    <property type="match status" value="1"/>
</dbReference>
<dbReference type="SUPFAM" id="SSF51735">
    <property type="entry name" value="NAD(P)-binding Rossmann-fold domains"/>
    <property type="match status" value="1"/>
</dbReference>
<evidence type="ECO:0000256" key="1">
    <source>
        <dbReference type="ARBA" id="ARBA00006484"/>
    </source>
</evidence>
<dbReference type="Gene3D" id="3.40.50.720">
    <property type="entry name" value="NAD(P)-binding Rossmann-like Domain"/>
    <property type="match status" value="1"/>
</dbReference>
<accession>A0A8W8NXX7</accession>
<sequence>MLRCKYFVEQTLLQESMCFSGACYAQTYYTRTGRLSVSKIEELPDDNWEDDITVNLTAPFMVIKQLLGSMKEKVIVPFIKEKEESTGLSAEKYKDAARLAHPTKQFTEVDQITDLVLFLCSPAGKTMTGTAIPMDGGITVS</sequence>
<evidence type="ECO:0000256" key="2">
    <source>
        <dbReference type="ARBA" id="ARBA00012948"/>
    </source>
</evidence>
<comment type="similarity">
    <text evidence="1">Belongs to the short-chain dehydrogenases/reductases (SDR) family.</text>
</comment>
<reference evidence="4" key="1">
    <citation type="submission" date="2022-08" db="UniProtKB">
        <authorList>
            <consortium name="EnsemblMetazoa"/>
        </authorList>
    </citation>
    <scope>IDENTIFICATION</scope>
    <source>
        <strain evidence="4">05x7-T-G4-1.051#20</strain>
    </source>
</reference>
<evidence type="ECO:0000313" key="4">
    <source>
        <dbReference type="EnsemblMetazoa" id="G8075.1:cds"/>
    </source>
</evidence>
<evidence type="ECO:0000313" key="5">
    <source>
        <dbReference type="Proteomes" id="UP000005408"/>
    </source>
</evidence>
<evidence type="ECO:0000256" key="3">
    <source>
        <dbReference type="ARBA" id="ARBA00048508"/>
    </source>
</evidence>
<protein>
    <recommendedName>
        <fullName evidence="2">3-oxoacyl-[acyl-carrier-protein] reductase</fullName>
        <ecNumber evidence="2">1.1.1.100</ecNumber>
    </recommendedName>
</protein>
<comment type="catalytic activity">
    <reaction evidence="3">
        <text>a (3R)-hydroxyacyl-[ACP] + NADP(+) = a 3-oxoacyl-[ACP] + NADPH + H(+)</text>
        <dbReference type="Rhea" id="RHEA:17397"/>
        <dbReference type="Rhea" id="RHEA-COMP:9916"/>
        <dbReference type="Rhea" id="RHEA-COMP:9945"/>
        <dbReference type="ChEBI" id="CHEBI:15378"/>
        <dbReference type="ChEBI" id="CHEBI:57783"/>
        <dbReference type="ChEBI" id="CHEBI:58349"/>
        <dbReference type="ChEBI" id="CHEBI:78776"/>
        <dbReference type="ChEBI" id="CHEBI:78827"/>
        <dbReference type="EC" id="1.1.1.100"/>
    </reaction>
</comment>
<name>A0A8W8NXX7_MAGGI</name>
<dbReference type="InterPro" id="IPR036291">
    <property type="entry name" value="NAD(P)-bd_dom_sf"/>
</dbReference>
<dbReference type="InterPro" id="IPR050259">
    <property type="entry name" value="SDR"/>
</dbReference>
<dbReference type="EC" id="1.1.1.100" evidence="2"/>
<dbReference type="AlphaFoldDB" id="A0A8W8NXX7"/>